<organism evidence="1">
    <name type="scientific">viral metagenome</name>
    <dbReference type="NCBI Taxonomy" id="1070528"/>
    <lineage>
        <taxon>unclassified sequences</taxon>
        <taxon>metagenomes</taxon>
        <taxon>organismal metagenomes</taxon>
    </lineage>
</organism>
<reference evidence="1" key="1">
    <citation type="journal article" date="2020" name="Nature">
        <title>Giant virus diversity and host interactions through global metagenomics.</title>
        <authorList>
            <person name="Schulz F."/>
            <person name="Roux S."/>
            <person name="Paez-Espino D."/>
            <person name="Jungbluth S."/>
            <person name="Walsh D.A."/>
            <person name="Denef V.J."/>
            <person name="McMahon K.D."/>
            <person name="Konstantinidis K.T."/>
            <person name="Eloe-Fadrosh E.A."/>
            <person name="Kyrpides N.C."/>
            <person name="Woyke T."/>
        </authorList>
    </citation>
    <scope>NUCLEOTIDE SEQUENCE</scope>
    <source>
        <strain evidence="1">GVMAG-M-3300023184-72</strain>
    </source>
</reference>
<protein>
    <submittedName>
        <fullName evidence="1">Uncharacterized protein</fullName>
    </submittedName>
</protein>
<proteinExistence type="predicted"/>
<name>A0A6C0IFD9_9ZZZZ</name>
<dbReference type="EMBL" id="MN740164">
    <property type="protein sequence ID" value="QHT91195.1"/>
    <property type="molecule type" value="Genomic_DNA"/>
</dbReference>
<evidence type="ECO:0000313" key="1">
    <source>
        <dbReference type="EMBL" id="QHT91195.1"/>
    </source>
</evidence>
<dbReference type="AlphaFoldDB" id="A0A6C0IFD9"/>
<accession>A0A6C0IFD9</accession>
<sequence length="108" mass="13235">MSTLDCFNSNYRAISDALLYKQLNPPKYRTHTFSRNSYMGETLSKVVLIAYDIHGKWRLFDKLVYNNENTIIIYKYSYISNKQMESNRRKNRKRRRQIYRKCRYVEDE</sequence>